<keyword evidence="2" id="KW-1003">Cell membrane</keyword>
<evidence type="ECO:0000256" key="8">
    <source>
        <dbReference type="SAM" id="MobiDB-lite"/>
    </source>
</evidence>
<dbReference type="PANTHER" id="PTHR33908">
    <property type="entry name" value="MANNOSYLTRANSFERASE YKCB-RELATED"/>
    <property type="match status" value="1"/>
</dbReference>
<dbReference type="AlphaFoldDB" id="A0A167H0Z7"/>
<dbReference type="InterPro" id="IPR050297">
    <property type="entry name" value="LipidA_mod_glycosyltrf_83"/>
</dbReference>
<feature type="transmembrane region" description="Helical" evidence="9">
    <location>
        <begin position="269"/>
        <end position="289"/>
    </location>
</feature>
<keyword evidence="7 9" id="KW-0472">Membrane</keyword>
<name>A0A167H0Z7_9GAMM</name>
<evidence type="ECO:0000259" key="10">
    <source>
        <dbReference type="Pfam" id="PF13231"/>
    </source>
</evidence>
<keyword evidence="12" id="KW-1185">Reference proteome</keyword>
<proteinExistence type="predicted"/>
<evidence type="ECO:0000313" key="12">
    <source>
        <dbReference type="Proteomes" id="UP000076830"/>
    </source>
</evidence>
<keyword evidence="6 9" id="KW-1133">Transmembrane helix</keyword>
<feature type="transmembrane region" description="Helical" evidence="9">
    <location>
        <begin position="16"/>
        <end position="38"/>
    </location>
</feature>
<feature type="region of interest" description="Disordered" evidence="8">
    <location>
        <begin position="499"/>
        <end position="520"/>
    </location>
</feature>
<feature type="transmembrane region" description="Helical" evidence="9">
    <location>
        <begin position="173"/>
        <end position="200"/>
    </location>
</feature>
<evidence type="ECO:0000256" key="4">
    <source>
        <dbReference type="ARBA" id="ARBA00022679"/>
    </source>
</evidence>
<feature type="domain" description="Glycosyltransferase RgtA/B/C/D-like" evidence="10">
    <location>
        <begin position="72"/>
        <end position="231"/>
    </location>
</feature>
<dbReference type="EMBL" id="CP015249">
    <property type="protein sequence ID" value="ANB18442.1"/>
    <property type="molecule type" value="Genomic_DNA"/>
</dbReference>
<reference evidence="11 12" key="1">
    <citation type="submission" date="2016-04" db="EMBL/GenBank/DDBJ databases">
        <title>Complete genome sequence of Dokdonella koreensis DS-123T.</title>
        <authorList>
            <person name="Kim J.F."/>
            <person name="Lee H."/>
            <person name="Kwak M.-J."/>
        </authorList>
    </citation>
    <scope>NUCLEOTIDE SEQUENCE [LARGE SCALE GENOMIC DNA]</scope>
    <source>
        <strain evidence="11 12">DS-123</strain>
    </source>
</reference>
<dbReference type="PANTHER" id="PTHR33908:SF3">
    <property type="entry name" value="UNDECAPRENYL PHOSPHATE-ALPHA-4-AMINO-4-DEOXY-L-ARABINOSE ARABINOSYL TRANSFERASE"/>
    <property type="match status" value="1"/>
</dbReference>
<feature type="compositionally biased region" description="Low complexity" evidence="8">
    <location>
        <begin position="501"/>
        <end position="512"/>
    </location>
</feature>
<comment type="subcellular location">
    <subcellularLocation>
        <location evidence="1">Cell membrane</location>
        <topology evidence="1">Multi-pass membrane protein</topology>
    </subcellularLocation>
</comment>
<dbReference type="GO" id="GO:0009103">
    <property type="term" value="P:lipopolysaccharide biosynthetic process"/>
    <property type="evidence" value="ECO:0007669"/>
    <property type="project" value="TreeGrafter"/>
</dbReference>
<evidence type="ECO:0000256" key="2">
    <source>
        <dbReference type="ARBA" id="ARBA00022475"/>
    </source>
</evidence>
<organism evidence="11 12">
    <name type="scientific">Dokdonella koreensis DS-123</name>
    <dbReference type="NCBI Taxonomy" id="1300342"/>
    <lineage>
        <taxon>Bacteria</taxon>
        <taxon>Pseudomonadati</taxon>
        <taxon>Pseudomonadota</taxon>
        <taxon>Gammaproteobacteria</taxon>
        <taxon>Lysobacterales</taxon>
        <taxon>Rhodanobacteraceae</taxon>
        <taxon>Dokdonella</taxon>
    </lineage>
</organism>
<evidence type="ECO:0000256" key="5">
    <source>
        <dbReference type="ARBA" id="ARBA00022692"/>
    </source>
</evidence>
<evidence type="ECO:0000256" key="1">
    <source>
        <dbReference type="ARBA" id="ARBA00004651"/>
    </source>
</evidence>
<evidence type="ECO:0000256" key="9">
    <source>
        <dbReference type="SAM" id="Phobius"/>
    </source>
</evidence>
<dbReference type="GO" id="GO:0005886">
    <property type="term" value="C:plasma membrane"/>
    <property type="evidence" value="ECO:0007669"/>
    <property type="project" value="UniProtKB-SubCell"/>
</dbReference>
<dbReference type="KEGG" id="dko:I596_2434"/>
<keyword evidence="5 9" id="KW-0812">Transmembrane</keyword>
<feature type="transmembrane region" description="Helical" evidence="9">
    <location>
        <begin position="360"/>
        <end position="381"/>
    </location>
</feature>
<feature type="transmembrane region" description="Helical" evidence="9">
    <location>
        <begin position="212"/>
        <end position="231"/>
    </location>
</feature>
<feature type="transmembrane region" description="Helical" evidence="9">
    <location>
        <begin position="122"/>
        <end position="141"/>
    </location>
</feature>
<sequence length="520" mass="57051">MSTSPATPTTSRARPAIAWIAAIAVVMAFAFLGSRGIWDPDEGRYTNVALNMLDSGDWLNPQRTDDTGHWTKPPLTYWLIAASVAAFGQNPWAARLPIALSYLACVYLVWRLGRRLLPGSESTAATIYATLLLPLGAAQLITTDFPLTALQTLAVTAFVEARFGQGRAYGWLALMWLAFALAFLTKGPPGLLPLLAIVVYQFLLPQPGGRRVLSISGLVIFVVVALPWFVAVTTRHAGLLDYFVGAEIAGRIASPDFGRHPEWYGWLQIYAPTLVLGSLPWTGTLWRWVRTLPADLRRWRDPAVRREQAPLLLLTVWVLVPLLVFCIARSRLPLYLLPLFGPLALLAARQRHRDGAARPLGAWLAGWVLLALVLKAAAAYWPTHKDASVWAAAIRERAPVPVTEIVFVEDMARYGIHLHLDAEVEKISLQPIDGPRFNPEYDEDLATELRESEGEPGAIWIAKSERLAQIRAAIDANGHVLEPLGTPFRGRTLFTVHRKGAAPAAAPGADPAAADRDGRQ</sequence>
<evidence type="ECO:0000256" key="6">
    <source>
        <dbReference type="ARBA" id="ARBA00022989"/>
    </source>
</evidence>
<dbReference type="Pfam" id="PF13231">
    <property type="entry name" value="PMT_2"/>
    <property type="match status" value="1"/>
</dbReference>
<evidence type="ECO:0000256" key="3">
    <source>
        <dbReference type="ARBA" id="ARBA00022676"/>
    </source>
</evidence>
<feature type="transmembrane region" description="Helical" evidence="9">
    <location>
        <begin position="309"/>
        <end position="326"/>
    </location>
</feature>
<accession>A0A167H0Z7</accession>
<dbReference type="GO" id="GO:0016763">
    <property type="term" value="F:pentosyltransferase activity"/>
    <property type="evidence" value="ECO:0007669"/>
    <property type="project" value="TreeGrafter"/>
</dbReference>
<dbReference type="PATRIC" id="fig|1300342.3.peg.2371"/>
<dbReference type="GO" id="GO:0010041">
    <property type="term" value="P:response to iron(III) ion"/>
    <property type="evidence" value="ECO:0007669"/>
    <property type="project" value="TreeGrafter"/>
</dbReference>
<keyword evidence="3" id="KW-0328">Glycosyltransferase</keyword>
<dbReference type="Proteomes" id="UP000076830">
    <property type="component" value="Chromosome"/>
</dbReference>
<evidence type="ECO:0000313" key="11">
    <source>
        <dbReference type="EMBL" id="ANB18442.1"/>
    </source>
</evidence>
<evidence type="ECO:0000256" key="7">
    <source>
        <dbReference type="ARBA" id="ARBA00023136"/>
    </source>
</evidence>
<dbReference type="RefSeq" id="WP_067647870.1">
    <property type="nucleotide sequence ID" value="NZ_CP015249.1"/>
</dbReference>
<keyword evidence="4 11" id="KW-0808">Transferase</keyword>
<dbReference type="STRING" id="1300342.I596_2434"/>
<feature type="transmembrane region" description="Helical" evidence="9">
    <location>
        <begin position="92"/>
        <end position="110"/>
    </location>
</feature>
<gene>
    <name evidence="11" type="ORF">I596_2434</name>
</gene>
<protein>
    <submittedName>
        <fullName evidence="11">Glycosyltransferase</fullName>
    </submittedName>
</protein>
<dbReference type="InterPro" id="IPR038731">
    <property type="entry name" value="RgtA/B/C-like"/>
</dbReference>